<name>A0ABT8FUD0_9MICO</name>
<proteinExistence type="predicted"/>
<dbReference type="RefSeq" id="WP_301134388.1">
    <property type="nucleotide sequence ID" value="NZ_BAAAUQ010000035.1"/>
</dbReference>
<protein>
    <submittedName>
        <fullName evidence="1">Uncharacterized protein</fullName>
    </submittedName>
</protein>
<evidence type="ECO:0000313" key="2">
    <source>
        <dbReference type="Proteomes" id="UP001172731"/>
    </source>
</evidence>
<sequence length="101" mass="11716">MLLSNRRRDGNGRSYFSDAGNTRADAWALIWVTRPPRTPLEDIIDKATTYLEDKKYQIEVPRGVVFVFDERTARLAHVIYDGESLPRSPEMDERSSRLDPF</sequence>
<reference evidence="1" key="1">
    <citation type="submission" date="2021-06" db="EMBL/GenBank/DDBJ databases">
        <title>Genome-based taxonomic framework of Microbacterium strains isolated from marine environment, the description of four new species and reclassification of four preexisting species.</title>
        <authorList>
            <person name="Lee S.D."/>
            <person name="Kim S.-M."/>
            <person name="Byeon Y.-S."/>
            <person name="Yang H.L."/>
            <person name="Kim I.S."/>
        </authorList>
    </citation>
    <scope>NUCLEOTIDE SEQUENCE</scope>
    <source>
        <strain evidence="1">KACC 20510</strain>
    </source>
</reference>
<keyword evidence="2" id="KW-1185">Reference proteome</keyword>
<gene>
    <name evidence="1" type="ORF">KZC48_10270</name>
</gene>
<evidence type="ECO:0000313" key="1">
    <source>
        <dbReference type="EMBL" id="MDN4464781.1"/>
    </source>
</evidence>
<organism evidence="1 2">
    <name type="scientific">Microbacterium aurantiacum</name>
    <dbReference type="NCBI Taxonomy" id="162393"/>
    <lineage>
        <taxon>Bacteria</taxon>
        <taxon>Bacillati</taxon>
        <taxon>Actinomycetota</taxon>
        <taxon>Actinomycetes</taxon>
        <taxon>Micrococcales</taxon>
        <taxon>Microbacteriaceae</taxon>
        <taxon>Microbacterium</taxon>
    </lineage>
</organism>
<accession>A0ABT8FUD0</accession>
<comment type="caution">
    <text evidence="1">The sequence shown here is derived from an EMBL/GenBank/DDBJ whole genome shotgun (WGS) entry which is preliminary data.</text>
</comment>
<dbReference type="Proteomes" id="UP001172731">
    <property type="component" value="Unassembled WGS sequence"/>
</dbReference>
<dbReference type="EMBL" id="JAHWXI010000010">
    <property type="protein sequence ID" value="MDN4464781.1"/>
    <property type="molecule type" value="Genomic_DNA"/>
</dbReference>